<gene>
    <name evidence="2" type="ORF">SPLIT_LOCUS1544</name>
</gene>
<feature type="compositionally biased region" description="Polar residues" evidence="1">
    <location>
        <begin position="22"/>
        <end position="43"/>
    </location>
</feature>
<evidence type="ECO:0008006" key="4">
    <source>
        <dbReference type="Google" id="ProtNLM"/>
    </source>
</evidence>
<protein>
    <recommendedName>
        <fullName evidence="4">BESS domain-containing protein</fullName>
    </recommendedName>
</protein>
<dbReference type="EMBL" id="LR824543">
    <property type="protein sequence ID" value="CAH1636182.1"/>
    <property type="molecule type" value="Genomic_DNA"/>
</dbReference>
<name>A0A9P0HYE5_SPOLI</name>
<dbReference type="Proteomes" id="UP001153321">
    <property type="component" value="Chromosome 12"/>
</dbReference>
<organism evidence="2 3">
    <name type="scientific">Spodoptera littoralis</name>
    <name type="common">Egyptian cotton leafworm</name>
    <dbReference type="NCBI Taxonomy" id="7109"/>
    <lineage>
        <taxon>Eukaryota</taxon>
        <taxon>Metazoa</taxon>
        <taxon>Ecdysozoa</taxon>
        <taxon>Arthropoda</taxon>
        <taxon>Hexapoda</taxon>
        <taxon>Insecta</taxon>
        <taxon>Pterygota</taxon>
        <taxon>Neoptera</taxon>
        <taxon>Endopterygota</taxon>
        <taxon>Lepidoptera</taxon>
        <taxon>Glossata</taxon>
        <taxon>Ditrysia</taxon>
        <taxon>Noctuoidea</taxon>
        <taxon>Noctuidae</taxon>
        <taxon>Amphipyrinae</taxon>
        <taxon>Spodoptera</taxon>
    </lineage>
</organism>
<keyword evidence="3" id="KW-1185">Reference proteome</keyword>
<evidence type="ECO:0000256" key="1">
    <source>
        <dbReference type="SAM" id="MobiDB-lite"/>
    </source>
</evidence>
<proteinExistence type="predicted"/>
<evidence type="ECO:0000313" key="3">
    <source>
        <dbReference type="Proteomes" id="UP001153321"/>
    </source>
</evidence>
<feature type="region of interest" description="Disordered" evidence="1">
    <location>
        <begin position="1"/>
        <end position="55"/>
    </location>
</feature>
<reference evidence="2" key="1">
    <citation type="submission" date="2022-02" db="EMBL/GenBank/DDBJ databases">
        <authorList>
            <person name="King R."/>
        </authorList>
    </citation>
    <scope>NUCLEOTIDE SEQUENCE</scope>
</reference>
<accession>A0A9P0HYE5</accession>
<evidence type="ECO:0000313" key="2">
    <source>
        <dbReference type="EMBL" id="CAH1636182.1"/>
    </source>
</evidence>
<sequence length="192" mass="21820">MMFIQDRNRPRSTVSTEDRPRSSMSSDINSQASESGMDSSVDSEGSRKRRLNPNDAAIEKTLEMVDSLIRNKRDVDEYTLFGEQIAFKLRTLKTDYARITVQHHINNLIYEAQLGKYDHPQTQNQGYYTTQYSTNAQSSNQSNLPPTSQYARDLTGYSFSLDNINLPSTSENSITVESLDNLEDVSSELQEN</sequence>
<dbReference type="AlphaFoldDB" id="A0A9P0HYE5"/>